<name>A0A7Z0IJM0_9ACTN</name>
<evidence type="ECO:0000313" key="8">
    <source>
        <dbReference type="Proteomes" id="UP000527616"/>
    </source>
</evidence>
<evidence type="ECO:0000256" key="3">
    <source>
        <dbReference type="ARBA" id="ARBA00022692"/>
    </source>
</evidence>
<dbReference type="EMBL" id="JACBZS010000001">
    <property type="protein sequence ID" value="NYI69680.1"/>
    <property type="molecule type" value="Genomic_DNA"/>
</dbReference>
<organism evidence="7 8">
    <name type="scientific">Naumannella cuiyingiana</name>
    <dbReference type="NCBI Taxonomy" id="1347891"/>
    <lineage>
        <taxon>Bacteria</taxon>
        <taxon>Bacillati</taxon>
        <taxon>Actinomycetota</taxon>
        <taxon>Actinomycetes</taxon>
        <taxon>Propionibacteriales</taxon>
        <taxon>Propionibacteriaceae</taxon>
        <taxon>Naumannella</taxon>
    </lineage>
</organism>
<sequence length="389" mass="39581">MTPGYRALLSIRDYRILFAVSSLQTASTTAASLALATGLQQSTGSPLLTALGMFASPLAAVIGANTLLAAADTVPPRTLLRVIYLLIAACLAVQTMPGLSPVARLAPMLIIGAASAVAAGARWGLLGDLLSPIQYAPGRSLINSSVGALQIAGFAGGGALLLAFTVDTVFWVAAACSALAAALTLGLPAHAARRTGRLALLSSWRTNLRLLGDGRIRRLIIAASVPNGLIVGCEALFVPWANARASVLYLAGAFGMMLGDIVLGRLFSPARRARLQLPLRVLLAGSFLIFAASPTLVVAAIAVGIGSIGYAATLALQEGLLRATPHHLLGQAQGLENALRMTAQGVGAVLGGSLAEFIGPGPAIVALAATSLAITTTVTRRPLADLPPT</sequence>
<protein>
    <submittedName>
        <fullName evidence="7">Putative MFS family arabinose efflux permease</fullName>
    </submittedName>
</protein>
<keyword evidence="4 6" id="KW-1133">Transmembrane helix</keyword>
<reference evidence="7 8" key="1">
    <citation type="submission" date="2020-07" db="EMBL/GenBank/DDBJ databases">
        <title>Sequencing the genomes of 1000 actinobacteria strains.</title>
        <authorList>
            <person name="Klenk H.-P."/>
        </authorList>
    </citation>
    <scope>NUCLEOTIDE SEQUENCE [LARGE SCALE GENOMIC DNA]</scope>
    <source>
        <strain evidence="7 8">DSM 103164</strain>
    </source>
</reference>
<feature type="transmembrane region" description="Helical" evidence="6">
    <location>
        <begin position="247"/>
        <end position="267"/>
    </location>
</feature>
<dbReference type="RefSeq" id="WP_179443721.1">
    <property type="nucleotide sequence ID" value="NZ_JACBZS010000001.1"/>
</dbReference>
<dbReference type="SUPFAM" id="SSF103473">
    <property type="entry name" value="MFS general substrate transporter"/>
    <property type="match status" value="2"/>
</dbReference>
<keyword evidence="8" id="KW-1185">Reference proteome</keyword>
<evidence type="ECO:0000256" key="1">
    <source>
        <dbReference type="ARBA" id="ARBA00004651"/>
    </source>
</evidence>
<feature type="transmembrane region" description="Helical" evidence="6">
    <location>
        <begin position="279"/>
        <end position="312"/>
    </location>
</feature>
<feature type="transmembrane region" description="Helical" evidence="6">
    <location>
        <begin position="46"/>
        <end position="70"/>
    </location>
</feature>
<feature type="transmembrane region" description="Helical" evidence="6">
    <location>
        <begin position="105"/>
        <end position="125"/>
    </location>
</feature>
<feature type="transmembrane region" description="Helical" evidence="6">
    <location>
        <begin position="82"/>
        <end position="99"/>
    </location>
</feature>
<proteinExistence type="predicted"/>
<comment type="caution">
    <text evidence="7">The sequence shown here is derived from an EMBL/GenBank/DDBJ whole genome shotgun (WGS) entry which is preliminary data.</text>
</comment>
<feature type="transmembrane region" description="Helical" evidence="6">
    <location>
        <begin position="170"/>
        <end position="189"/>
    </location>
</feature>
<accession>A0A7Z0IJM0</accession>
<keyword evidence="2" id="KW-1003">Cell membrane</keyword>
<evidence type="ECO:0000256" key="4">
    <source>
        <dbReference type="ARBA" id="ARBA00022989"/>
    </source>
</evidence>
<dbReference type="Proteomes" id="UP000527616">
    <property type="component" value="Unassembled WGS sequence"/>
</dbReference>
<evidence type="ECO:0000256" key="6">
    <source>
        <dbReference type="SAM" id="Phobius"/>
    </source>
</evidence>
<feature type="transmembrane region" description="Helical" evidence="6">
    <location>
        <begin position="146"/>
        <end position="164"/>
    </location>
</feature>
<evidence type="ECO:0000256" key="2">
    <source>
        <dbReference type="ARBA" id="ARBA00022475"/>
    </source>
</evidence>
<dbReference type="InterPro" id="IPR036259">
    <property type="entry name" value="MFS_trans_sf"/>
</dbReference>
<dbReference type="AlphaFoldDB" id="A0A7Z0IJM0"/>
<dbReference type="PANTHER" id="PTHR23513:SF11">
    <property type="entry name" value="STAPHYLOFERRIN A TRANSPORTER"/>
    <property type="match status" value="1"/>
</dbReference>
<keyword evidence="3 6" id="KW-0812">Transmembrane</keyword>
<gene>
    <name evidence="7" type="ORF">GGQ54_000240</name>
</gene>
<evidence type="ECO:0000313" key="7">
    <source>
        <dbReference type="EMBL" id="NYI69680.1"/>
    </source>
</evidence>
<evidence type="ECO:0000256" key="5">
    <source>
        <dbReference type="ARBA" id="ARBA00023136"/>
    </source>
</evidence>
<feature type="transmembrane region" description="Helical" evidence="6">
    <location>
        <begin position="219"/>
        <end position="241"/>
    </location>
</feature>
<dbReference type="GO" id="GO:0005886">
    <property type="term" value="C:plasma membrane"/>
    <property type="evidence" value="ECO:0007669"/>
    <property type="project" value="UniProtKB-SubCell"/>
</dbReference>
<comment type="subcellular location">
    <subcellularLocation>
        <location evidence="1">Cell membrane</location>
        <topology evidence="1">Multi-pass membrane protein</topology>
    </subcellularLocation>
</comment>
<dbReference type="Gene3D" id="1.20.1250.20">
    <property type="entry name" value="MFS general substrate transporter like domains"/>
    <property type="match status" value="1"/>
</dbReference>
<dbReference type="PANTHER" id="PTHR23513">
    <property type="entry name" value="INTEGRAL MEMBRANE EFFLUX PROTEIN-RELATED"/>
    <property type="match status" value="1"/>
</dbReference>
<keyword evidence="5 6" id="KW-0472">Membrane</keyword>